<evidence type="ECO:0000313" key="2">
    <source>
        <dbReference type="Proteomes" id="UP000035352"/>
    </source>
</evidence>
<keyword evidence="2" id="KW-1185">Reference proteome</keyword>
<dbReference type="AlphaFoldDB" id="A0A0G3BKQ3"/>
<evidence type="ECO:0000313" key="1">
    <source>
        <dbReference type="EMBL" id="AKJ28568.1"/>
    </source>
</evidence>
<gene>
    <name evidence="1" type="ORF">AAW51_1877</name>
</gene>
<name>A0A0G3BKQ3_9BURK</name>
<reference evidence="1 2" key="1">
    <citation type="submission" date="2015-05" db="EMBL/GenBank/DDBJ databases">
        <authorList>
            <person name="Tang B."/>
            <person name="Yu Y."/>
        </authorList>
    </citation>
    <scope>NUCLEOTIDE SEQUENCE [LARGE SCALE GENOMIC DNA]</scope>
    <source>
        <strain evidence="1 2">DSM 7029</strain>
    </source>
</reference>
<organism evidence="1 2">
    <name type="scientific">Caldimonas brevitalea</name>
    <dbReference type="NCBI Taxonomy" id="413882"/>
    <lineage>
        <taxon>Bacteria</taxon>
        <taxon>Pseudomonadati</taxon>
        <taxon>Pseudomonadota</taxon>
        <taxon>Betaproteobacteria</taxon>
        <taxon>Burkholderiales</taxon>
        <taxon>Sphaerotilaceae</taxon>
        <taxon>Caldimonas</taxon>
    </lineage>
</organism>
<dbReference type="EMBL" id="CP011371">
    <property type="protein sequence ID" value="AKJ28568.1"/>
    <property type="molecule type" value="Genomic_DNA"/>
</dbReference>
<dbReference type="KEGG" id="pbh:AAW51_1877"/>
<dbReference type="Proteomes" id="UP000035352">
    <property type="component" value="Chromosome"/>
</dbReference>
<accession>A0A0G3BKQ3</accession>
<protein>
    <submittedName>
        <fullName evidence="1">Uncharacterized protein</fullName>
    </submittedName>
</protein>
<sequence>MVRRCTGLAHSHRGMATRPRLCYTGRIIGALEGAAPVREPVSPSAAVGDLHEE</sequence>
<proteinExistence type="predicted"/>